<dbReference type="KEGG" id="dosa:Os01g0546600"/>
<organism evidence="2 3">
    <name type="scientific">Oryza sativa subsp. japonica</name>
    <name type="common">Rice</name>
    <dbReference type="NCBI Taxonomy" id="39947"/>
    <lineage>
        <taxon>Eukaryota</taxon>
        <taxon>Viridiplantae</taxon>
        <taxon>Streptophyta</taxon>
        <taxon>Embryophyta</taxon>
        <taxon>Tracheophyta</taxon>
        <taxon>Spermatophyta</taxon>
        <taxon>Magnoliopsida</taxon>
        <taxon>Liliopsida</taxon>
        <taxon>Poales</taxon>
        <taxon>Poaceae</taxon>
        <taxon>BOP clade</taxon>
        <taxon>Oryzoideae</taxon>
        <taxon>Oryzeae</taxon>
        <taxon>Oryzinae</taxon>
        <taxon>Oryza</taxon>
        <taxon>Oryza sativa</taxon>
    </lineage>
</organism>
<gene>
    <name evidence="2" type="ordered locus">Os01g0546600</name>
</gene>
<accession>Q0JM31</accession>
<proteinExistence type="predicted"/>
<dbReference type="EMBL" id="AP008207">
    <property type="protein sequence ID" value="BAF05197.1"/>
    <property type="molecule type" value="Genomic_DNA"/>
</dbReference>
<name>Q0JM31_ORYSJ</name>
<evidence type="ECO:0000313" key="2">
    <source>
        <dbReference type="EMBL" id="BAF05197.1"/>
    </source>
</evidence>
<dbReference type="Proteomes" id="UP000000763">
    <property type="component" value="Chromosome 1"/>
</dbReference>
<sequence>MASCTSPLLHRPSSMATAFGISPVSFIFLKISSTSSGCAASCSGGGGFVGSRSGCGRSPLFPAAEVAAASPSLSFSISDSPMGCCGGGNGCFPAARRRMSVGNAACGEESSGAPPGRRGGGGGGGGGLFSGSALKLRVRRKASSSSSCRASRITRRRRSPVE</sequence>
<feature type="region of interest" description="Disordered" evidence="1">
    <location>
        <begin position="103"/>
        <end position="162"/>
    </location>
</feature>
<feature type="compositionally biased region" description="Gly residues" evidence="1">
    <location>
        <begin position="117"/>
        <end position="129"/>
    </location>
</feature>
<evidence type="ECO:0000313" key="3">
    <source>
        <dbReference type="Proteomes" id="UP000000763"/>
    </source>
</evidence>
<protein>
    <submittedName>
        <fullName evidence="2">Os01g0546600 protein</fullName>
    </submittedName>
</protein>
<evidence type="ECO:0000256" key="1">
    <source>
        <dbReference type="SAM" id="MobiDB-lite"/>
    </source>
</evidence>
<dbReference type="AlphaFoldDB" id="Q0JM31"/>
<feature type="compositionally biased region" description="Basic residues" evidence="1">
    <location>
        <begin position="152"/>
        <end position="162"/>
    </location>
</feature>
<reference evidence="2 3" key="1">
    <citation type="journal article" date="2005" name="Nature">
        <title>The map-based sequence of the rice genome.</title>
        <authorList>
            <consortium name="International rice genome sequencing project (IRGSP)"/>
            <person name="Matsumoto T."/>
            <person name="Wu J."/>
            <person name="Kanamori H."/>
            <person name="Katayose Y."/>
            <person name="Fujisawa M."/>
            <person name="Namiki N."/>
            <person name="Mizuno H."/>
            <person name="Yamamoto K."/>
            <person name="Antonio B.A."/>
            <person name="Baba T."/>
            <person name="Sakata K."/>
            <person name="Nagamura Y."/>
            <person name="Aoki H."/>
            <person name="Arikawa K."/>
            <person name="Arita K."/>
            <person name="Bito T."/>
            <person name="Chiden Y."/>
            <person name="Fujitsuka N."/>
            <person name="Fukunaka R."/>
            <person name="Hamada M."/>
            <person name="Harada C."/>
            <person name="Hayashi A."/>
            <person name="Hijishita S."/>
            <person name="Honda M."/>
            <person name="Hosokawa S."/>
            <person name="Ichikawa Y."/>
            <person name="Idonuma A."/>
            <person name="Iijima M."/>
            <person name="Ikeda M."/>
            <person name="Ikeno M."/>
            <person name="Ito K."/>
            <person name="Ito S."/>
            <person name="Ito T."/>
            <person name="Ito Y."/>
            <person name="Ito Y."/>
            <person name="Iwabuchi A."/>
            <person name="Kamiya K."/>
            <person name="Karasawa W."/>
            <person name="Kurita K."/>
            <person name="Katagiri S."/>
            <person name="Kikuta A."/>
            <person name="Kobayashi H."/>
            <person name="Kobayashi N."/>
            <person name="Machita K."/>
            <person name="Maehara T."/>
            <person name="Masukawa M."/>
            <person name="Mizubayashi T."/>
            <person name="Mukai Y."/>
            <person name="Nagasaki H."/>
            <person name="Nagata Y."/>
            <person name="Naito S."/>
            <person name="Nakashima M."/>
            <person name="Nakama Y."/>
            <person name="Nakamichi Y."/>
            <person name="Nakamura M."/>
            <person name="Meguro A."/>
            <person name="Negishi M."/>
            <person name="Ohta I."/>
            <person name="Ohta T."/>
            <person name="Okamoto M."/>
            <person name="Ono N."/>
            <person name="Saji S."/>
            <person name="Sakaguchi M."/>
            <person name="Sakai K."/>
            <person name="Shibata M."/>
            <person name="Shimokawa T."/>
            <person name="Song J."/>
            <person name="Takazaki Y."/>
            <person name="Terasawa K."/>
            <person name="Tsugane M."/>
            <person name="Tsuji K."/>
            <person name="Ueda S."/>
            <person name="Waki K."/>
            <person name="Yamagata H."/>
            <person name="Yamamoto M."/>
            <person name="Yamamoto S."/>
            <person name="Yamane H."/>
            <person name="Yoshiki S."/>
            <person name="Yoshihara R."/>
            <person name="Yukawa K."/>
            <person name="Zhong H."/>
            <person name="Yano M."/>
            <person name="Yuan Q."/>
            <person name="Ouyang S."/>
            <person name="Liu J."/>
            <person name="Jones K.M."/>
            <person name="Gansberger K."/>
            <person name="Moffat K."/>
            <person name="Hill J."/>
            <person name="Bera J."/>
            <person name="Fadrosh D."/>
            <person name="Jin S."/>
            <person name="Johri S."/>
            <person name="Kim M."/>
            <person name="Overton L."/>
            <person name="Reardon M."/>
            <person name="Tsitrin T."/>
            <person name="Vuong H."/>
            <person name="Weaver B."/>
            <person name="Ciecko A."/>
            <person name="Tallon L."/>
            <person name="Jackson J."/>
            <person name="Pai G."/>
            <person name="Aken S.V."/>
            <person name="Utterback T."/>
            <person name="Reidmuller S."/>
            <person name="Feldblyum T."/>
            <person name="Hsiao J."/>
            <person name="Zismann V."/>
            <person name="Iobst S."/>
            <person name="de Vazeille A.R."/>
            <person name="Buell C.R."/>
            <person name="Ying K."/>
            <person name="Li Y."/>
            <person name="Lu T."/>
            <person name="Huang Y."/>
            <person name="Zhao Q."/>
            <person name="Feng Q."/>
            <person name="Zhang L."/>
            <person name="Zhu J."/>
            <person name="Weng Q."/>
            <person name="Mu J."/>
            <person name="Lu Y."/>
            <person name="Fan D."/>
            <person name="Liu Y."/>
            <person name="Guan J."/>
            <person name="Zhang Y."/>
            <person name="Yu S."/>
            <person name="Liu X."/>
            <person name="Zhang Y."/>
            <person name="Hong G."/>
            <person name="Han B."/>
            <person name="Choisne N."/>
            <person name="Demange N."/>
            <person name="Orjeda G."/>
            <person name="Samain S."/>
            <person name="Cattolico L."/>
            <person name="Pelletier E."/>
            <person name="Couloux A."/>
            <person name="Segurens B."/>
            <person name="Wincker P."/>
            <person name="D'Hont A."/>
            <person name="Scarpelli C."/>
            <person name="Weissenbach J."/>
            <person name="Salanoubat M."/>
            <person name="Quetier F."/>
            <person name="Yu Y."/>
            <person name="Kim H.R."/>
            <person name="Rambo T."/>
            <person name="Currie J."/>
            <person name="Collura K."/>
            <person name="Luo M."/>
            <person name="Yang T."/>
            <person name="Ammiraju J.S.S."/>
            <person name="Engler F."/>
            <person name="Soderlund C."/>
            <person name="Wing R.A."/>
            <person name="Palmer L.E."/>
            <person name="de la Bastide M."/>
            <person name="Spiegel L."/>
            <person name="Nascimento L."/>
            <person name="Zutavern T."/>
            <person name="O'Shaughnessy A."/>
            <person name="Dike S."/>
            <person name="Dedhia N."/>
            <person name="Preston R."/>
            <person name="Balija V."/>
            <person name="McCombie W.R."/>
            <person name="Chow T."/>
            <person name="Chen H."/>
            <person name="Chung M."/>
            <person name="Chen C."/>
            <person name="Shaw J."/>
            <person name="Wu H."/>
            <person name="Hsiao K."/>
            <person name="Chao Y."/>
            <person name="Chu M."/>
            <person name="Cheng C."/>
            <person name="Hour A."/>
            <person name="Lee P."/>
            <person name="Lin S."/>
            <person name="Lin Y."/>
            <person name="Liou J."/>
            <person name="Liu S."/>
            <person name="Hsing Y."/>
            <person name="Raghuvanshi S."/>
            <person name="Mohanty A."/>
            <person name="Bharti A.K."/>
            <person name="Gaur A."/>
            <person name="Gupta V."/>
            <person name="Kumar D."/>
            <person name="Ravi V."/>
            <person name="Vij S."/>
            <person name="Kapur A."/>
            <person name="Khurana P."/>
            <person name="Khurana P."/>
            <person name="Khurana J.P."/>
            <person name="Tyagi A.K."/>
            <person name="Gaikwad K."/>
            <person name="Singh A."/>
            <person name="Dalal V."/>
            <person name="Srivastava S."/>
            <person name="Dixit A."/>
            <person name="Pal A.K."/>
            <person name="Ghazi I.A."/>
            <person name="Yadav M."/>
            <person name="Pandit A."/>
            <person name="Bhargava A."/>
            <person name="Sureshbabu K."/>
            <person name="Batra K."/>
            <person name="Sharma T.R."/>
            <person name="Mohapatra T."/>
            <person name="Singh N.K."/>
            <person name="Messing J."/>
            <person name="Nelson A.B."/>
            <person name="Fuks G."/>
            <person name="Kavchok S."/>
            <person name="Keizer G."/>
            <person name="Linton E."/>
            <person name="Llaca V."/>
            <person name="Song R."/>
            <person name="Tanyolac B."/>
            <person name="Young S."/>
            <person name="Ho-Il K."/>
            <person name="Hahn J.H."/>
            <person name="Sangsakoo G."/>
            <person name="Vanavichit A."/>
            <person name="de Mattos Luiz.A.T."/>
            <person name="Zimmer P.D."/>
            <person name="Malone G."/>
            <person name="Dellagostin O."/>
            <person name="de Oliveira A.C."/>
            <person name="Bevan M."/>
            <person name="Bancroft I."/>
            <person name="Minx P."/>
            <person name="Cordum H."/>
            <person name="Wilson R."/>
            <person name="Cheng Z."/>
            <person name="Jin W."/>
            <person name="Jiang J."/>
            <person name="Leong S.A."/>
            <person name="Iwama H."/>
            <person name="Gojobori T."/>
            <person name="Itoh T."/>
            <person name="Niimura Y."/>
            <person name="Fujii Y."/>
            <person name="Habara T."/>
            <person name="Sakai H."/>
            <person name="Sato Y."/>
            <person name="Wilson G."/>
            <person name="Kumar K."/>
            <person name="McCouch S."/>
            <person name="Juretic N."/>
            <person name="Hoen D."/>
            <person name="Wright S."/>
            <person name="Bruskiewich R."/>
            <person name="Bureau T."/>
            <person name="Miyao A."/>
            <person name="Hirochika H."/>
            <person name="Nishikawa T."/>
            <person name="Kadowaki K."/>
            <person name="Sugiura M."/>
            <person name="Burr B."/>
            <person name="Sasaki T."/>
        </authorList>
    </citation>
    <scope>NUCLEOTIDE SEQUENCE [LARGE SCALE GENOMIC DNA]</scope>
    <source>
        <strain evidence="3">cv. Nipponbare</strain>
    </source>
</reference>
<reference evidence="3" key="2">
    <citation type="journal article" date="2008" name="Nucleic Acids Res.">
        <title>The rice annotation project database (RAP-DB): 2008 update.</title>
        <authorList>
            <consortium name="The rice annotation project (RAP)"/>
        </authorList>
    </citation>
    <scope>GENOME REANNOTATION</scope>
    <source>
        <strain evidence="3">cv. Nipponbare</strain>
    </source>
</reference>